<reference evidence="1 2" key="1">
    <citation type="submission" date="2023-07" db="EMBL/GenBank/DDBJ databases">
        <title>Closed genome sequence of Methanosarcinaceae archaeon Am2.</title>
        <authorList>
            <person name="Poehlein A."/>
            <person name="Protasov E."/>
            <person name="Platt K."/>
            <person name="Reeh H."/>
            <person name="Daniel R."/>
            <person name="Brune A."/>
        </authorList>
    </citation>
    <scope>NUCLEOTIDE SEQUENCE [LARGE SCALE GENOMIC DNA]</scope>
    <source>
        <strain evidence="1 2">Am2</strain>
    </source>
</reference>
<evidence type="ECO:0000313" key="2">
    <source>
        <dbReference type="Proteomes" id="UP001304970"/>
    </source>
</evidence>
<keyword evidence="2" id="KW-1185">Reference proteome</keyword>
<evidence type="ECO:0000313" key="1">
    <source>
        <dbReference type="EMBL" id="WNY27424.1"/>
    </source>
</evidence>
<dbReference type="SUPFAM" id="SSF54786">
    <property type="entry name" value="YcfA/nrd intein domain"/>
    <property type="match status" value="1"/>
</dbReference>
<sequence length="87" mass="10674">MSYKAREIESALKRKGFLEKRCGQHKYYYFSENSMIRTYTSHGNMEYDRDLLSQMKKQLRLNHHQFEDLIHCFLTKEKLIEIYSVFK</sequence>
<evidence type="ECO:0008006" key="3">
    <source>
        <dbReference type="Google" id="ProtNLM"/>
    </source>
</evidence>
<accession>A0AA96ZW46</accession>
<protein>
    <recommendedName>
        <fullName evidence="3">Type II toxin-antitoxin system HicA family toxin</fullName>
    </recommendedName>
</protein>
<dbReference type="EMBL" id="CP131061">
    <property type="protein sequence ID" value="WNY27424.1"/>
    <property type="molecule type" value="Genomic_DNA"/>
</dbReference>
<proteinExistence type="predicted"/>
<organism evidence="1 2">
    <name type="scientific">Methanolapillus ohkumae</name>
    <dbReference type="NCBI Taxonomy" id="3028298"/>
    <lineage>
        <taxon>Archaea</taxon>
        <taxon>Methanobacteriati</taxon>
        <taxon>Methanobacteriota</taxon>
        <taxon>Stenosarchaea group</taxon>
        <taxon>Methanomicrobia</taxon>
        <taxon>Methanosarcinales</taxon>
        <taxon>Methanosarcinaceae</taxon>
        <taxon>Methanolapillus</taxon>
    </lineage>
</organism>
<dbReference type="InterPro" id="IPR038570">
    <property type="entry name" value="HicA_sf"/>
</dbReference>
<dbReference type="Gene3D" id="3.30.920.30">
    <property type="entry name" value="Hypothetical protein"/>
    <property type="match status" value="1"/>
</dbReference>
<dbReference type="Proteomes" id="UP001304970">
    <property type="component" value="Chromosome"/>
</dbReference>
<name>A0AA96ZW46_9EURY</name>
<gene>
    <name evidence="1" type="ORF">MsAm2_12200</name>
</gene>
<dbReference type="AlphaFoldDB" id="A0AA96ZW46"/>